<dbReference type="InterPro" id="IPR050904">
    <property type="entry name" value="Adhesion/Biosynth-related"/>
</dbReference>
<proteinExistence type="predicted"/>
<dbReference type="Pfam" id="PF02469">
    <property type="entry name" value="Fasciclin"/>
    <property type="match status" value="2"/>
</dbReference>
<dbReference type="SMART" id="SM00554">
    <property type="entry name" value="FAS1"/>
    <property type="match status" value="2"/>
</dbReference>
<feature type="domain" description="FAS1" evidence="2">
    <location>
        <begin position="19"/>
        <end position="174"/>
    </location>
</feature>
<dbReference type="Proteomes" id="UP000073492">
    <property type="component" value="Unassembled WGS sequence"/>
</dbReference>
<evidence type="ECO:0000256" key="1">
    <source>
        <dbReference type="SAM" id="SignalP"/>
    </source>
</evidence>
<organism evidence="3 4">
    <name type="scientific">Pseudocercospora musae</name>
    <dbReference type="NCBI Taxonomy" id="113226"/>
    <lineage>
        <taxon>Eukaryota</taxon>
        <taxon>Fungi</taxon>
        <taxon>Dikarya</taxon>
        <taxon>Ascomycota</taxon>
        <taxon>Pezizomycotina</taxon>
        <taxon>Dothideomycetes</taxon>
        <taxon>Dothideomycetidae</taxon>
        <taxon>Mycosphaerellales</taxon>
        <taxon>Mycosphaerellaceae</taxon>
        <taxon>Pseudocercospora</taxon>
    </lineage>
</organism>
<sequence>MFVNNFIALLLSSVLASAQQDLISILQSQSDLSTLAAIFPKLPEVQEFLDDAYNLTMLLPTNDAIASLPPDSWESKIFSAMDYNNIAAILTLHVINGVYKSTDFKDTPTFVHSLLTDVPPISGFSNVTGGQNVGLVLNGSDATCLSGYLSTSKVIQADIPAPHGLIIHKIDQVLRLPLNVSATAEKLELTGALGALNATGLTATADTIADLTIFIPSNEAFEAIESVVANATVETLTGILSYHAIAGKVLFSTDLSNTTVPSLAPGMNLTVTVLDDGTVMVDGAKVITPNVILSNGVAHVIDSVLMPSMSGTTAGGYGPPGMAGGGGGNATNATTTPVPYTGDAAGQLAKFSATASVVLLAVMLAL</sequence>
<gene>
    <name evidence="3" type="ORF">AC579_4719</name>
</gene>
<dbReference type="InterPro" id="IPR036378">
    <property type="entry name" value="FAS1_dom_sf"/>
</dbReference>
<dbReference type="AlphaFoldDB" id="A0A139GTW2"/>
<dbReference type="PROSITE" id="PS50213">
    <property type="entry name" value="FAS1"/>
    <property type="match status" value="2"/>
</dbReference>
<evidence type="ECO:0000259" key="2">
    <source>
        <dbReference type="PROSITE" id="PS50213"/>
    </source>
</evidence>
<accession>A0A139GTW2</accession>
<dbReference type="SUPFAM" id="SSF82153">
    <property type="entry name" value="FAS1 domain"/>
    <property type="match status" value="2"/>
</dbReference>
<evidence type="ECO:0000313" key="3">
    <source>
        <dbReference type="EMBL" id="KXS93607.1"/>
    </source>
</evidence>
<keyword evidence="1" id="KW-0732">Signal</keyword>
<feature type="domain" description="FAS1" evidence="2">
    <location>
        <begin position="167"/>
        <end position="305"/>
    </location>
</feature>
<comment type="caution">
    <text evidence="3">The sequence shown here is derived from an EMBL/GenBank/DDBJ whole genome shotgun (WGS) entry which is preliminary data.</text>
</comment>
<dbReference type="EMBL" id="LFZO01001135">
    <property type="protein sequence ID" value="KXS93607.1"/>
    <property type="molecule type" value="Genomic_DNA"/>
</dbReference>
<name>A0A139GTW2_9PEZI</name>
<reference evidence="3 4" key="1">
    <citation type="submission" date="2015-07" db="EMBL/GenBank/DDBJ databases">
        <title>Comparative genomics of the Sigatoka disease complex on banana suggests a link between parallel evolutionary changes in Pseudocercospora fijiensis and Pseudocercospora eumusae and increased virulence on the banana host.</title>
        <authorList>
            <person name="Chang T.-C."/>
            <person name="Salvucci A."/>
            <person name="Crous P.W."/>
            <person name="Stergiopoulos I."/>
        </authorList>
    </citation>
    <scope>NUCLEOTIDE SEQUENCE [LARGE SCALE GENOMIC DNA]</scope>
    <source>
        <strain evidence="3 4">CBS 116634</strain>
    </source>
</reference>
<feature type="chain" id="PRO_5007296897" description="FAS1 domain-containing protein" evidence="1">
    <location>
        <begin position="19"/>
        <end position="366"/>
    </location>
</feature>
<dbReference type="PANTHER" id="PTHR10900:SF77">
    <property type="entry name" value="FI19380P1"/>
    <property type="match status" value="1"/>
</dbReference>
<feature type="signal peptide" evidence="1">
    <location>
        <begin position="1"/>
        <end position="18"/>
    </location>
</feature>
<dbReference type="STRING" id="113226.A0A139GTW2"/>
<keyword evidence="4" id="KW-1185">Reference proteome</keyword>
<dbReference type="InterPro" id="IPR000782">
    <property type="entry name" value="FAS1_domain"/>
</dbReference>
<dbReference type="PANTHER" id="PTHR10900">
    <property type="entry name" value="PERIOSTIN-RELATED"/>
    <property type="match status" value="1"/>
</dbReference>
<dbReference type="Gene3D" id="2.30.180.10">
    <property type="entry name" value="FAS1 domain"/>
    <property type="match status" value="2"/>
</dbReference>
<evidence type="ECO:0000313" key="4">
    <source>
        <dbReference type="Proteomes" id="UP000073492"/>
    </source>
</evidence>
<dbReference type="OrthoDB" id="286301at2759"/>
<protein>
    <recommendedName>
        <fullName evidence="2">FAS1 domain-containing protein</fullName>
    </recommendedName>
</protein>